<reference evidence="3" key="1">
    <citation type="submission" date="2016-08" db="EMBL/GenBank/DDBJ databases">
        <authorList>
            <person name="Varghese N."/>
            <person name="Submissions Spin"/>
        </authorList>
    </citation>
    <scope>NUCLEOTIDE SEQUENCE [LARGE SCALE GENOMIC DNA]</scope>
    <source>
        <strain evidence="3">ERR11</strain>
    </source>
</reference>
<feature type="region of interest" description="Disordered" evidence="1">
    <location>
        <begin position="36"/>
        <end position="93"/>
    </location>
</feature>
<dbReference type="AlphaFoldDB" id="A0A1C3XUD2"/>
<dbReference type="EMBL" id="FMAI01000056">
    <property type="protein sequence ID" value="SCB55829.1"/>
    <property type="molecule type" value="Genomic_DNA"/>
</dbReference>
<evidence type="ECO:0000313" key="2">
    <source>
        <dbReference type="EMBL" id="SCB55829.1"/>
    </source>
</evidence>
<proteinExistence type="predicted"/>
<keyword evidence="3" id="KW-1185">Reference proteome</keyword>
<sequence length="121" mass="12416">MPSKLDSHIAAIEAWLAEQPQLTALAIVGRLRENYPQGSGKRQHSIVMSAEGAQSESCRRSVAQGPLDEATTSAPFPGVVDGSGYVGPDPPTTPLVGQAGKAIWCGQSIDIGSSSAMAPSG</sequence>
<dbReference type="Proteomes" id="UP000199184">
    <property type="component" value="Unassembled WGS sequence"/>
</dbReference>
<organism evidence="2 3">
    <name type="scientific">Bradyrhizobium shewense</name>
    <dbReference type="NCBI Taxonomy" id="1761772"/>
    <lineage>
        <taxon>Bacteria</taxon>
        <taxon>Pseudomonadati</taxon>
        <taxon>Pseudomonadota</taxon>
        <taxon>Alphaproteobacteria</taxon>
        <taxon>Hyphomicrobiales</taxon>
        <taxon>Nitrobacteraceae</taxon>
        <taxon>Bradyrhizobium</taxon>
    </lineage>
</organism>
<evidence type="ECO:0000256" key="1">
    <source>
        <dbReference type="SAM" id="MobiDB-lite"/>
    </source>
</evidence>
<protein>
    <submittedName>
        <fullName evidence="2">Uncharacterized protein</fullName>
    </submittedName>
</protein>
<accession>A0A1C3XUD2</accession>
<name>A0A1C3XUD2_9BRAD</name>
<evidence type="ECO:0000313" key="3">
    <source>
        <dbReference type="Proteomes" id="UP000199184"/>
    </source>
</evidence>
<gene>
    <name evidence="2" type="ORF">GA0061098_105610</name>
</gene>